<dbReference type="NCBIfam" id="TIGR03017">
    <property type="entry name" value="EpsF"/>
    <property type="match status" value="1"/>
</dbReference>
<evidence type="ECO:0000256" key="7">
    <source>
        <dbReference type="SAM" id="Phobius"/>
    </source>
</evidence>
<dbReference type="PANTHER" id="PTHR32309:SF13">
    <property type="entry name" value="FERRIC ENTEROBACTIN TRANSPORT PROTEIN FEPE"/>
    <property type="match status" value="1"/>
</dbReference>
<dbReference type="Pfam" id="PF13807">
    <property type="entry name" value="GNVR"/>
    <property type="match status" value="1"/>
</dbReference>
<evidence type="ECO:0000256" key="5">
    <source>
        <dbReference type="ARBA" id="ARBA00023136"/>
    </source>
</evidence>
<keyword evidence="2" id="KW-1003">Cell membrane</keyword>
<keyword evidence="11" id="KW-1185">Reference proteome</keyword>
<proteinExistence type="predicted"/>
<feature type="transmembrane region" description="Helical" evidence="7">
    <location>
        <begin position="15"/>
        <end position="35"/>
    </location>
</feature>
<dbReference type="RefSeq" id="WP_394458650.1">
    <property type="nucleotide sequence ID" value="NZ_JBIGHZ010000001.1"/>
</dbReference>
<dbReference type="PANTHER" id="PTHR32309">
    <property type="entry name" value="TYROSINE-PROTEIN KINASE"/>
    <property type="match status" value="1"/>
</dbReference>
<dbReference type="Proteomes" id="UP001606099">
    <property type="component" value="Unassembled WGS sequence"/>
</dbReference>
<feature type="transmembrane region" description="Helical" evidence="7">
    <location>
        <begin position="397"/>
        <end position="419"/>
    </location>
</feature>
<dbReference type="InterPro" id="IPR003856">
    <property type="entry name" value="LPS_length_determ_N"/>
</dbReference>
<comment type="caution">
    <text evidence="10">The sequence shown here is derived from an EMBL/GenBank/DDBJ whole genome shotgun (WGS) entry which is preliminary data.</text>
</comment>
<keyword evidence="4 7" id="KW-1133">Transmembrane helix</keyword>
<gene>
    <name evidence="10" type="primary">epsF</name>
    <name evidence="10" type="ORF">ACG0Z6_03375</name>
</gene>
<evidence type="ECO:0000256" key="6">
    <source>
        <dbReference type="SAM" id="Coils"/>
    </source>
</evidence>
<keyword evidence="5 7" id="KW-0472">Membrane</keyword>
<evidence type="ECO:0000313" key="10">
    <source>
        <dbReference type="EMBL" id="MFG6447280.1"/>
    </source>
</evidence>
<keyword evidence="3 7" id="KW-0812">Transmembrane</keyword>
<keyword evidence="6" id="KW-0175">Coiled coil</keyword>
<evidence type="ECO:0000259" key="8">
    <source>
        <dbReference type="Pfam" id="PF02706"/>
    </source>
</evidence>
<evidence type="ECO:0000256" key="3">
    <source>
        <dbReference type="ARBA" id="ARBA00022692"/>
    </source>
</evidence>
<dbReference type="EMBL" id="JBIGHZ010000001">
    <property type="protein sequence ID" value="MFG6447280.1"/>
    <property type="molecule type" value="Genomic_DNA"/>
</dbReference>
<feature type="domain" description="Tyrosine-protein kinase G-rich" evidence="9">
    <location>
        <begin position="350"/>
        <end position="417"/>
    </location>
</feature>
<evidence type="ECO:0000256" key="1">
    <source>
        <dbReference type="ARBA" id="ARBA00004651"/>
    </source>
</evidence>
<evidence type="ECO:0000313" key="11">
    <source>
        <dbReference type="Proteomes" id="UP001606099"/>
    </source>
</evidence>
<evidence type="ECO:0000259" key="9">
    <source>
        <dbReference type="Pfam" id="PF13807"/>
    </source>
</evidence>
<dbReference type="InterPro" id="IPR050445">
    <property type="entry name" value="Bact_polysacc_biosynth/exp"/>
</dbReference>
<accession>A0ABW7FSP8</accession>
<feature type="domain" description="Polysaccharide chain length determinant N-terminal" evidence="8">
    <location>
        <begin position="2"/>
        <end position="87"/>
    </location>
</feature>
<reference evidence="10 11" key="1">
    <citation type="submission" date="2024-08" db="EMBL/GenBank/DDBJ databases">
        <authorList>
            <person name="Lu H."/>
        </authorList>
    </citation>
    <scope>NUCLEOTIDE SEQUENCE [LARGE SCALE GENOMIC DNA]</scope>
    <source>
        <strain evidence="10 11">BYS180W</strain>
    </source>
</reference>
<protein>
    <submittedName>
        <fullName evidence="10">Chain length determinant protein EpsF</fullName>
    </submittedName>
</protein>
<evidence type="ECO:0000256" key="4">
    <source>
        <dbReference type="ARBA" id="ARBA00022989"/>
    </source>
</evidence>
<dbReference type="InterPro" id="IPR032807">
    <property type="entry name" value="GNVR"/>
</dbReference>
<comment type="subcellular location">
    <subcellularLocation>
        <location evidence="1">Cell membrane</location>
        <topology evidence="1">Multi-pass membrane protein</topology>
    </subcellularLocation>
</comment>
<sequence length="471" mass="51939">MNLQQFINILKARKLAFLLVLLGIVIPAVLVSFLLPKRYTAVASVVLDVKPDPITGLSMQSMMTSSMIATQVDIITSDRVARRVIKGLKLEENPALREQWRSETDGEGEYETWLVELFQKNLDVRPSRESSVINISYQGAEPRFAAALSNAFVQAYLDTVLELRVDPARQYSTFFDARAKDARDALERAQTKLSAFQREKGVVMTDERMDVETQRLNELTTQLVAIQAMSADSGSRNVQAQGGAAEKMSEVNSHPVVAGLRSDLTRLEAKYKEMSSRLGESHPQIQELLANVNELKARLSTEVKRLSDGVSVTNTITKQREAQVRAELDEQKAKVLKLKQVRDEGMLIFRDVEAAQRAYDQIQQRLTQTSLESQVTSSNISLLTPATPPLIHSFPKITLNIALSVIIGALFGAAAVIGLELKDRKIRDTADLTALLSMPVLGVLPCGQEVLASPKRTGLIGMAANSEARPA</sequence>
<organism evidence="10 11">
    <name type="scientific">Roseateles rivi</name>
    <dbReference type="NCBI Taxonomy" id="3299028"/>
    <lineage>
        <taxon>Bacteria</taxon>
        <taxon>Pseudomonadati</taxon>
        <taxon>Pseudomonadota</taxon>
        <taxon>Betaproteobacteria</taxon>
        <taxon>Burkholderiales</taxon>
        <taxon>Sphaerotilaceae</taxon>
        <taxon>Roseateles</taxon>
    </lineage>
</organism>
<dbReference type="Pfam" id="PF02706">
    <property type="entry name" value="Wzz"/>
    <property type="match status" value="1"/>
</dbReference>
<dbReference type="InterPro" id="IPR017468">
    <property type="entry name" value="Chain_len_reg_EpsF"/>
</dbReference>
<evidence type="ECO:0000256" key="2">
    <source>
        <dbReference type="ARBA" id="ARBA00022475"/>
    </source>
</evidence>
<name>A0ABW7FSP8_9BURK</name>
<feature type="coiled-coil region" evidence="6">
    <location>
        <begin position="257"/>
        <end position="305"/>
    </location>
</feature>